<dbReference type="SUPFAM" id="SSF75620">
    <property type="entry name" value="Release factor"/>
    <property type="match status" value="1"/>
</dbReference>
<feature type="region of interest" description="Disordered" evidence="1">
    <location>
        <begin position="434"/>
        <end position="454"/>
    </location>
</feature>
<dbReference type="InterPro" id="IPR005139">
    <property type="entry name" value="PCRF"/>
</dbReference>
<feature type="domain" description="Peptide chain release factor" evidence="2">
    <location>
        <begin position="132"/>
        <end position="243"/>
    </location>
</feature>
<name>A0A438I627_VITVI</name>
<feature type="compositionally biased region" description="Basic and acidic residues" evidence="1">
    <location>
        <begin position="442"/>
        <end position="453"/>
    </location>
</feature>
<evidence type="ECO:0000259" key="2">
    <source>
        <dbReference type="SMART" id="SM00937"/>
    </source>
</evidence>
<protein>
    <submittedName>
        <fullName evidence="3">Peptide chain release factor PrfB3, chloroplastic</fullName>
    </submittedName>
</protein>
<sequence>MAKMAAESVTVSVQRAPFSSKWQASRRDKLHTQVRASQSMDDKNKVFKELGLFSLRKKIEGVVLQADMLAPAALELEEASRIRQEEMIRKYNLWDDVTKSNEILGKLADSSKVVDTLKDLTYKAEEAKLITQLVEMDAINHGLFEQAYNASVDVSKFLYQYEMSKLLRGQFDMEGACLTIKAGPRGIYSEIWAEQLLSMYTKWAEKQGYKGRVVEKYASKNGGIKSATIEFESEYGYGYLSGERGVHHMIRSSDDESILHEQTGSAVVDVIPLFLETAPDLQIDDGDLRISSPSCHGVEQGRTGHAVCIQHIPTGISVQSSAQTPELQTYRNQTFDHPVKLRERSHFANKMRALNRLKAKLVVTAMEQGIPEVGGIKREAIADMWKQETRRYVFHPNKLVQDVKTDIQLPDLNSVLDGNIEPLIGANINGTGYGDGLRRKRGTEEKRKEKLAGEGDGFGAEFLEGKLAGEGEF</sequence>
<dbReference type="Proteomes" id="UP000288805">
    <property type="component" value="Unassembled WGS sequence"/>
</dbReference>
<accession>A0A438I627</accession>
<evidence type="ECO:0000256" key="1">
    <source>
        <dbReference type="SAM" id="MobiDB-lite"/>
    </source>
</evidence>
<dbReference type="PANTHER" id="PTHR43116:SF4">
    <property type="entry name" value="PEPTIDE CHAIN RELEASE FACTOR PRFB3, CHLOROPLASTIC"/>
    <property type="match status" value="1"/>
</dbReference>
<dbReference type="AlphaFoldDB" id="A0A438I627"/>
<comment type="caution">
    <text evidence="3">The sequence shown here is derived from an EMBL/GenBank/DDBJ whole genome shotgun (WGS) entry which is preliminary data.</text>
</comment>
<dbReference type="SMART" id="SM00937">
    <property type="entry name" value="PCRF"/>
    <property type="match status" value="1"/>
</dbReference>
<dbReference type="Gene3D" id="3.30.70.1660">
    <property type="match status" value="1"/>
</dbReference>
<gene>
    <name evidence="3" type="primary">PRFB3_0</name>
    <name evidence="3" type="ORF">CK203_027096</name>
</gene>
<proteinExistence type="predicted"/>
<dbReference type="GO" id="GO:0006415">
    <property type="term" value="P:translational termination"/>
    <property type="evidence" value="ECO:0007669"/>
    <property type="project" value="InterPro"/>
</dbReference>
<dbReference type="InterPro" id="IPR045853">
    <property type="entry name" value="Pep_chain_release_fac_I_sf"/>
</dbReference>
<dbReference type="PANTHER" id="PTHR43116">
    <property type="entry name" value="PEPTIDE CHAIN RELEASE FACTOR 2"/>
    <property type="match status" value="1"/>
</dbReference>
<reference evidence="3 4" key="1">
    <citation type="journal article" date="2018" name="PLoS Genet.">
        <title>Population sequencing reveals clonal diversity and ancestral inbreeding in the grapevine cultivar Chardonnay.</title>
        <authorList>
            <person name="Roach M.J."/>
            <person name="Johnson D.L."/>
            <person name="Bohlmann J."/>
            <person name="van Vuuren H.J."/>
            <person name="Jones S.J."/>
            <person name="Pretorius I.S."/>
            <person name="Schmidt S.A."/>
            <person name="Borneman A.R."/>
        </authorList>
    </citation>
    <scope>NUCLEOTIDE SEQUENCE [LARGE SCALE GENOMIC DNA]</scope>
    <source>
        <strain evidence="4">cv. Chardonnay</strain>
        <tissue evidence="3">Leaf</tissue>
    </source>
</reference>
<organism evidence="3 4">
    <name type="scientific">Vitis vinifera</name>
    <name type="common">Grape</name>
    <dbReference type="NCBI Taxonomy" id="29760"/>
    <lineage>
        <taxon>Eukaryota</taxon>
        <taxon>Viridiplantae</taxon>
        <taxon>Streptophyta</taxon>
        <taxon>Embryophyta</taxon>
        <taxon>Tracheophyta</taxon>
        <taxon>Spermatophyta</taxon>
        <taxon>Magnoliopsida</taxon>
        <taxon>eudicotyledons</taxon>
        <taxon>Gunneridae</taxon>
        <taxon>Pentapetalae</taxon>
        <taxon>rosids</taxon>
        <taxon>Vitales</taxon>
        <taxon>Vitaceae</taxon>
        <taxon>Viteae</taxon>
        <taxon>Vitis</taxon>
    </lineage>
</organism>
<evidence type="ECO:0000313" key="4">
    <source>
        <dbReference type="Proteomes" id="UP000288805"/>
    </source>
</evidence>
<dbReference type="EMBL" id="QGNW01000139">
    <property type="protein sequence ID" value="RVW92119.1"/>
    <property type="molecule type" value="Genomic_DNA"/>
</dbReference>
<dbReference type="Pfam" id="PF03462">
    <property type="entry name" value="PCRF"/>
    <property type="match status" value="1"/>
</dbReference>
<evidence type="ECO:0000313" key="3">
    <source>
        <dbReference type="EMBL" id="RVW92119.1"/>
    </source>
</evidence>